<reference evidence="2 3" key="1">
    <citation type="submission" date="2018-06" db="EMBL/GenBank/DDBJ databases">
        <authorList>
            <person name="Strepis N."/>
        </authorList>
    </citation>
    <scope>NUCLEOTIDE SEQUENCE [LARGE SCALE GENOMIC DNA]</scope>
    <source>
        <strain evidence="2">LUCI</strain>
    </source>
</reference>
<feature type="region of interest" description="Disordered" evidence="1">
    <location>
        <begin position="1"/>
        <end position="24"/>
    </location>
</feature>
<dbReference type="RefSeq" id="WP_165865985.1">
    <property type="nucleotide sequence ID" value="NZ_UPPP01000072.1"/>
</dbReference>
<proteinExistence type="predicted"/>
<dbReference type="AlphaFoldDB" id="A0A498R8I4"/>
<evidence type="ECO:0000313" key="3">
    <source>
        <dbReference type="Proteomes" id="UP000277811"/>
    </source>
</evidence>
<organism evidence="2 3">
    <name type="scientific">Lucifera butyrica</name>
    <dbReference type="NCBI Taxonomy" id="1351585"/>
    <lineage>
        <taxon>Bacteria</taxon>
        <taxon>Bacillati</taxon>
        <taxon>Bacillota</taxon>
        <taxon>Negativicutes</taxon>
        <taxon>Veillonellales</taxon>
        <taxon>Veillonellaceae</taxon>
        <taxon>Lucifera</taxon>
    </lineage>
</organism>
<name>A0A498R8I4_9FIRM</name>
<evidence type="ECO:0000313" key="2">
    <source>
        <dbReference type="EMBL" id="VBB07285.1"/>
    </source>
</evidence>
<accession>A0A498R8I4</accession>
<gene>
    <name evidence="2" type="ORF">LUCI_2529</name>
</gene>
<evidence type="ECO:0000256" key="1">
    <source>
        <dbReference type="SAM" id="MobiDB-lite"/>
    </source>
</evidence>
<keyword evidence="3" id="KW-1185">Reference proteome</keyword>
<protein>
    <submittedName>
        <fullName evidence="2">Uncharacterized protein</fullName>
    </submittedName>
</protein>
<dbReference type="Proteomes" id="UP000277811">
    <property type="component" value="Unassembled WGS sequence"/>
</dbReference>
<sequence length="56" mass="6200">MYGTTKKDTGAGISPQKAIPAASTKHKKHLENILTITARKDNLFWDKTNFLPGETN</sequence>
<dbReference type="EMBL" id="UPPP01000072">
    <property type="protein sequence ID" value="VBB07285.1"/>
    <property type="molecule type" value="Genomic_DNA"/>
</dbReference>